<gene>
    <name evidence="2" type="ORF">DD237_005389</name>
    <name evidence="1" type="ORF">DD238_005275</name>
</gene>
<reference evidence="3 4" key="1">
    <citation type="submission" date="2018-06" db="EMBL/GenBank/DDBJ databases">
        <title>Comparative genomics of downy mildews reveals potential adaptations to biotrophy.</title>
        <authorList>
            <person name="Fletcher K."/>
            <person name="Klosterman S.J."/>
            <person name="Derevnina L."/>
            <person name="Martin F."/>
            <person name="Koike S."/>
            <person name="Reyes Chin-Wo S."/>
            <person name="Mou B."/>
            <person name="Michelmore R."/>
        </authorList>
    </citation>
    <scope>NUCLEOTIDE SEQUENCE [LARGE SCALE GENOMIC DNA]</scope>
    <source>
        <strain evidence="2 4">R13</strain>
        <strain evidence="1 3">R14</strain>
    </source>
</reference>
<keyword evidence="3" id="KW-1185">Reference proteome</keyword>
<accession>A0A3M6VNU1</accession>
<dbReference type="VEuPathDB" id="FungiDB:DD237_005389"/>
<evidence type="ECO:0000313" key="2">
    <source>
        <dbReference type="EMBL" id="RQM09137.1"/>
    </source>
</evidence>
<evidence type="ECO:0000313" key="1">
    <source>
        <dbReference type="EMBL" id="RMX68364.1"/>
    </source>
</evidence>
<proteinExistence type="predicted"/>
<dbReference type="EMBL" id="QKXF01000765">
    <property type="protein sequence ID" value="RQM09137.1"/>
    <property type="molecule type" value="Genomic_DNA"/>
</dbReference>
<dbReference type="EMBL" id="QLLG01000075">
    <property type="protein sequence ID" value="RMX68364.1"/>
    <property type="molecule type" value="Genomic_DNA"/>
</dbReference>
<name>A0A3M6VNU1_9STRA</name>
<dbReference type="Proteomes" id="UP000282087">
    <property type="component" value="Unassembled WGS sequence"/>
</dbReference>
<protein>
    <submittedName>
        <fullName evidence="1">Uncharacterized protein</fullName>
    </submittedName>
</protein>
<sequence>MICTAGPKYIEYVEEFPPEAGAIELKSQLRSFTLEDLRAACSRLKLSMRNKQKKKSGFISVLVSYWKTSHNFESKGVKTPLKASETSVKTGIELPYDVAQFVQHFPPHGRIKELQNQLDACRSRTLRSACVLLGLQPKKNFTKKGFLRLLVAYWQDSLVMTPTVSLSEETPKEEKVKVVQTKRVRFEDSDVMKTPTKNKKIKTLKDEGDVCEKKEGALATSIEKAQVVKEWASAIEMLSRVEGSTRSIEAIRRLIDRVVDSARSDL</sequence>
<evidence type="ECO:0000313" key="4">
    <source>
        <dbReference type="Proteomes" id="UP000286097"/>
    </source>
</evidence>
<comment type="caution">
    <text evidence="1">The sequence shown here is derived from an EMBL/GenBank/DDBJ whole genome shotgun (WGS) entry which is preliminary data.</text>
</comment>
<dbReference type="Proteomes" id="UP000286097">
    <property type="component" value="Unassembled WGS sequence"/>
</dbReference>
<dbReference type="AlphaFoldDB" id="A0A3M6VNU1"/>
<organism evidence="1 3">
    <name type="scientific">Peronospora effusa</name>
    <dbReference type="NCBI Taxonomy" id="542832"/>
    <lineage>
        <taxon>Eukaryota</taxon>
        <taxon>Sar</taxon>
        <taxon>Stramenopiles</taxon>
        <taxon>Oomycota</taxon>
        <taxon>Peronosporomycetes</taxon>
        <taxon>Peronosporales</taxon>
        <taxon>Peronosporaceae</taxon>
        <taxon>Peronospora</taxon>
    </lineage>
</organism>
<evidence type="ECO:0000313" key="3">
    <source>
        <dbReference type="Proteomes" id="UP000282087"/>
    </source>
</evidence>